<keyword evidence="3" id="KW-1003">Cell membrane</keyword>
<dbReference type="InterPro" id="IPR000515">
    <property type="entry name" value="MetI-like"/>
</dbReference>
<name>A0A1N7Q0K3_9PROT</name>
<dbReference type="PROSITE" id="PS50928">
    <property type="entry name" value="ABC_TM1"/>
    <property type="match status" value="1"/>
</dbReference>
<evidence type="ECO:0000313" key="9">
    <source>
        <dbReference type="EMBL" id="SIT16382.1"/>
    </source>
</evidence>
<evidence type="ECO:0000256" key="2">
    <source>
        <dbReference type="ARBA" id="ARBA00022448"/>
    </source>
</evidence>
<protein>
    <submittedName>
        <fullName evidence="9">NitT/TauT family transport system permease protein</fullName>
    </submittedName>
</protein>
<evidence type="ECO:0000256" key="6">
    <source>
        <dbReference type="ARBA" id="ARBA00023136"/>
    </source>
</evidence>
<organism evidence="9 10">
    <name type="scientific">Insolitispirillum peregrinum</name>
    <dbReference type="NCBI Taxonomy" id="80876"/>
    <lineage>
        <taxon>Bacteria</taxon>
        <taxon>Pseudomonadati</taxon>
        <taxon>Pseudomonadota</taxon>
        <taxon>Alphaproteobacteria</taxon>
        <taxon>Rhodospirillales</taxon>
        <taxon>Novispirillaceae</taxon>
        <taxon>Insolitispirillum</taxon>
    </lineage>
</organism>
<accession>A0A1N7Q0K3</accession>
<dbReference type="RefSeq" id="WP_076401917.1">
    <property type="nucleotide sequence ID" value="NZ_FTOA01000009.1"/>
</dbReference>
<evidence type="ECO:0000313" key="10">
    <source>
        <dbReference type="Proteomes" id="UP000185678"/>
    </source>
</evidence>
<evidence type="ECO:0000256" key="3">
    <source>
        <dbReference type="ARBA" id="ARBA00022475"/>
    </source>
</evidence>
<reference evidence="9 10" key="1">
    <citation type="submission" date="2017-01" db="EMBL/GenBank/DDBJ databases">
        <authorList>
            <person name="Mah S.A."/>
            <person name="Swanson W.J."/>
            <person name="Moy G.W."/>
            <person name="Vacquier V.D."/>
        </authorList>
    </citation>
    <scope>NUCLEOTIDE SEQUENCE [LARGE SCALE GENOMIC DNA]</scope>
    <source>
        <strain evidence="9 10">DSM 11589</strain>
    </source>
</reference>
<dbReference type="CDD" id="cd06261">
    <property type="entry name" value="TM_PBP2"/>
    <property type="match status" value="1"/>
</dbReference>
<dbReference type="PANTHER" id="PTHR30151">
    <property type="entry name" value="ALKANE SULFONATE ABC TRANSPORTER-RELATED, MEMBRANE SUBUNIT"/>
    <property type="match status" value="1"/>
</dbReference>
<evidence type="ECO:0000256" key="7">
    <source>
        <dbReference type="RuleBase" id="RU363032"/>
    </source>
</evidence>
<gene>
    <name evidence="9" type="ORF">SAMN05421779_10943</name>
</gene>
<evidence type="ECO:0000256" key="5">
    <source>
        <dbReference type="ARBA" id="ARBA00022989"/>
    </source>
</evidence>
<feature type="transmembrane region" description="Helical" evidence="7">
    <location>
        <begin position="81"/>
        <end position="104"/>
    </location>
</feature>
<dbReference type="Proteomes" id="UP000185678">
    <property type="component" value="Unassembled WGS sequence"/>
</dbReference>
<comment type="subcellular location">
    <subcellularLocation>
        <location evidence="1 7">Cell membrane</location>
        <topology evidence="1 7">Multi-pass membrane protein</topology>
    </subcellularLocation>
</comment>
<dbReference type="EMBL" id="FTOA01000009">
    <property type="protein sequence ID" value="SIT16382.1"/>
    <property type="molecule type" value="Genomic_DNA"/>
</dbReference>
<feature type="transmembrane region" description="Helical" evidence="7">
    <location>
        <begin position="21"/>
        <end position="41"/>
    </location>
</feature>
<dbReference type="Gene3D" id="1.10.3720.10">
    <property type="entry name" value="MetI-like"/>
    <property type="match status" value="1"/>
</dbReference>
<keyword evidence="5 7" id="KW-1133">Transmembrane helix</keyword>
<sequence length="267" mass="29211">MANRRSLVQRCLTPMTVLPRSTMVVVGVVMWVLFFLIWVGLSNGGVVPPMFLPTPTAVLHTGWELLQNGTLPMHIWASARVVLTGFILSSLLAIPLGLLMGTFPVVQAMLEPIVNFIRYLPVTAFVPLFILWIGIGEEQRVAVILFGTFFQQLIMFSDVARQVPRDLLNAAYTLGATRASVTWQVLAPASLPGVLDALRVTMGWAWTYLVVAELVAASSGLGYISLKAMRGFQVDVIFLAIAIIGALGLVTDQAFRFLRLKVAGWAQ</sequence>
<evidence type="ECO:0000259" key="8">
    <source>
        <dbReference type="PROSITE" id="PS50928"/>
    </source>
</evidence>
<keyword evidence="6 7" id="KW-0472">Membrane</keyword>
<feature type="transmembrane region" description="Helical" evidence="7">
    <location>
        <begin position="206"/>
        <end position="224"/>
    </location>
</feature>
<dbReference type="OrthoDB" id="9799271at2"/>
<evidence type="ECO:0000256" key="4">
    <source>
        <dbReference type="ARBA" id="ARBA00022692"/>
    </source>
</evidence>
<dbReference type="Pfam" id="PF00528">
    <property type="entry name" value="BPD_transp_1"/>
    <property type="match status" value="1"/>
</dbReference>
<keyword evidence="2 7" id="KW-0813">Transport</keyword>
<dbReference type="PANTHER" id="PTHR30151:SF0">
    <property type="entry name" value="ABC TRANSPORTER PERMEASE PROTEIN MJ0413-RELATED"/>
    <property type="match status" value="1"/>
</dbReference>
<feature type="transmembrane region" description="Helical" evidence="7">
    <location>
        <begin position="236"/>
        <end position="255"/>
    </location>
</feature>
<dbReference type="InterPro" id="IPR035906">
    <property type="entry name" value="MetI-like_sf"/>
</dbReference>
<dbReference type="GO" id="GO:0005886">
    <property type="term" value="C:plasma membrane"/>
    <property type="evidence" value="ECO:0007669"/>
    <property type="project" value="UniProtKB-SubCell"/>
</dbReference>
<dbReference type="SUPFAM" id="SSF161098">
    <property type="entry name" value="MetI-like"/>
    <property type="match status" value="1"/>
</dbReference>
<keyword evidence="4 7" id="KW-0812">Transmembrane</keyword>
<feature type="transmembrane region" description="Helical" evidence="7">
    <location>
        <begin position="116"/>
        <end position="135"/>
    </location>
</feature>
<keyword evidence="10" id="KW-1185">Reference proteome</keyword>
<evidence type="ECO:0000256" key="1">
    <source>
        <dbReference type="ARBA" id="ARBA00004651"/>
    </source>
</evidence>
<dbReference type="GO" id="GO:0055085">
    <property type="term" value="P:transmembrane transport"/>
    <property type="evidence" value="ECO:0007669"/>
    <property type="project" value="InterPro"/>
</dbReference>
<dbReference type="STRING" id="80876.SAMN05421779_10943"/>
<proteinExistence type="inferred from homology"/>
<comment type="similarity">
    <text evidence="7">Belongs to the binding-protein-dependent transport system permease family.</text>
</comment>
<dbReference type="AlphaFoldDB" id="A0A1N7Q0K3"/>
<feature type="domain" description="ABC transmembrane type-1" evidence="8">
    <location>
        <begin position="75"/>
        <end position="259"/>
    </location>
</feature>